<name>A0ABV2GD36_9BACL</name>
<dbReference type="PANTHER" id="PTHR45453:SF2">
    <property type="entry name" value="HISTIDINE KINASE"/>
    <property type="match status" value="1"/>
</dbReference>
<evidence type="ECO:0000256" key="8">
    <source>
        <dbReference type="ARBA" id="ARBA00022777"/>
    </source>
</evidence>
<dbReference type="PRINTS" id="PR00344">
    <property type="entry name" value="BCTRLSENSOR"/>
</dbReference>
<comment type="catalytic activity">
    <reaction evidence="1">
        <text>ATP + protein L-histidine = ADP + protein N-phospho-L-histidine.</text>
        <dbReference type="EC" id="2.7.13.3"/>
    </reaction>
</comment>
<evidence type="ECO:0000313" key="15">
    <source>
        <dbReference type="EMBL" id="MET3576201.1"/>
    </source>
</evidence>
<organism evidence="15 16">
    <name type="scientific">Bhargavaea ullalensis</name>
    <dbReference type="NCBI Taxonomy" id="1265685"/>
    <lineage>
        <taxon>Bacteria</taxon>
        <taxon>Bacillati</taxon>
        <taxon>Bacillota</taxon>
        <taxon>Bacilli</taxon>
        <taxon>Bacillales</taxon>
        <taxon>Caryophanaceae</taxon>
        <taxon>Bhargavaea</taxon>
    </lineage>
</organism>
<keyword evidence="8 15" id="KW-0418">Kinase</keyword>
<evidence type="ECO:0000256" key="11">
    <source>
        <dbReference type="ARBA" id="ARBA00023012"/>
    </source>
</evidence>
<dbReference type="SUPFAM" id="SSF55874">
    <property type="entry name" value="ATPase domain of HSP90 chaperone/DNA topoisomerase II/histidine kinase"/>
    <property type="match status" value="1"/>
</dbReference>
<evidence type="ECO:0000256" key="4">
    <source>
        <dbReference type="ARBA" id="ARBA00022475"/>
    </source>
</evidence>
<keyword evidence="4" id="KW-1003">Cell membrane</keyword>
<dbReference type="InterPro" id="IPR004358">
    <property type="entry name" value="Sig_transdc_His_kin-like_C"/>
</dbReference>
<dbReference type="Proteomes" id="UP001549099">
    <property type="component" value="Unassembled WGS sequence"/>
</dbReference>
<dbReference type="Pfam" id="PF02518">
    <property type="entry name" value="HATPase_c"/>
    <property type="match status" value="1"/>
</dbReference>
<dbReference type="PROSITE" id="PS50109">
    <property type="entry name" value="HIS_KIN"/>
    <property type="match status" value="1"/>
</dbReference>
<feature type="transmembrane region" description="Helical" evidence="13">
    <location>
        <begin position="12"/>
        <end position="29"/>
    </location>
</feature>
<dbReference type="Gene3D" id="3.30.565.10">
    <property type="entry name" value="Histidine kinase-like ATPase, C-terminal domain"/>
    <property type="match status" value="1"/>
</dbReference>
<evidence type="ECO:0000256" key="9">
    <source>
        <dbReference type="ARBA" id="ARBA00022840"/>
    </source>
</evidence>
<comment type="caution">
    <text evidence="15">The sequence shown here is derived from an EMBL/GenBank/DDBJ whole genome shotgun (WGS) entry which is preliminary data.</text>
</comment>
<evidence type="ECO:0000256" key="3">
    <source>
        <dbReference type="ARBA" id="ARBA00012438"/>
    </source>
</evidence>
<evidence type="ECO:0000256" key="13">
    <source>
        <dbReference type="SAM" id="Phobius"/>
    </source>
</evidence>
<feature type="transmembrane region" description="Helical" evidence="13">
    <location>
        <begin position="41"/>
        <end position="59"/>
    </location>
</feature>
<evidence type="ECO:0000256" key="12">
    <source>
        <dbReference type="ARBA" id="ARBA00023136"/>
    </source>
</evidence>
<keyword evidence="6 13" id="KW-0812">Transmembrane</keyword>
<keyword evidence="7" id="KW-0547">Nucleotide-binding</keyword>
<comment type="subcellular location">
    <subcellularLocation>
        <location evidence="2">Cell membrane</location>
        <topology evidence="2">Multi-pass membrane protein</topology>
    </subcellularLocation>
</comment>
<feature type="domain" description="Histidine kinase" evidence="14">
    <location>
        <begin position="126"/>
        <end position="333"/>
    </location>
</feature>
<dbReference type="EC" id="2.7.13.3" evidence="3"/>
<dbReference type="InterPro" id="IPR005467">
    <property type="entry name" value="His_kinase_dom"/>
</dbReference>
<reference evidence="15 16" key="1">
    <citation type="submission" date="2024-06" db="EMBL/GenBank/DDBJ databases">
        <title>Genomic Encyclopedia of Type Strains, Phase IV (KMG-IV): sequencing the most valuable type-strain genomes for metagenomic binning, comparative biology and taxonomic classification.</title>
        <authorList>
            <person name="Goeker M."/>
        </authorList>
    </citation>
    <scope>NUCLEOTIDE SEQUENCE [LARGE SCALE GENOMIC DNA]</scope>
    <source>
        <strain evidence="15 16">DSM 26128</strain>
    </source>
</reference>
<dbReference type="InterPro" id="IPR003594">
    <property type="entry name" value="HATPase_dom"/>
</dbReference>
<dbReference type="RefSeq" id="WP_354198034.1">
    <property type="nucleotide sequence ID" value="NZ_JBEPLW010000017.1"/>
</dbReference>
<dbReference type="SMART" id="SM00387">
    <property type="entry name" value="HATPase_c"/>
    <property type="match status" value="1"/>
</dbReference>
<proteinExistence type="predicted"/>
<evidence type="ECO:0000256" key="1">
    <source>
        <dbReference type="ARBA" id="ARBA00000085"/>
    </source>
</evidence>
<gene>
    <name evidence="15" type="ORF">ABID49_002116</name>
</gene>
<evidence type="ECO:0000256" key="5">
    <source>
        <dbReference type="ARBA" id="ARBA00022679"/>
    </source>
</evidence>
<dbReference type="InterPro" id="IPR050351">
    <property type="entry name" value="BphY/WalK/GraS-like"/>
</dbReference>
<protein>
    <recommendedName>
        <fullName evidence="3">histidine kinase</fullName>
        <ecNumber evidence="3">2.7.13.3</ecNumber>
    </recommendedName>
</protein>
<evidence type="ECO:0000313" key="16">
    <source>
        <dbReference type="Proteomes" id="UP001549099"/>
    </source>
</evidence>
<dbReference type="InterPro" id="IPR036890">
    <property type="entry name" value="HATPase_C_sf"/>
</dbReference>
<evidence type="ECO:0000256" key="7">
    <source>
        <dbReference type="ARBA" id="ARBA00022741"/>
    </source>
</evidence>
<evidence type="ECO:0000259" key="14">
    <source>
        <dbReference type="PROSITE" id="PS50109"/>
    </source>
</evidence>
<sequence>MFISFLISRSPWIGFYLVALFLADLLLYLDSGLPVSTGAVLYFNVLLLAALLLFVVWRFRRETRFLKEIRSLEEEALADWEDLLRGRPAGLDDVTAELLQKASLAHKRELGALRESRLIEADYTAAWVHEVKAPLTAMKLLLDEHRGEPGMRALSAEWLRIHLLIDRQLYISRLPTLASDFIPETAGVRSLVAPEVRELAAWCMEKDLAVELEGEDVMVRTDVKWARFVIRQVLTNAVKYSPAGGTIRIFAEKDEGGSAVLRIEDEGPGIPAHDIPRIFEKGFTGGTGRIHNAATGLGLYLADAVGSRLGMGLGVVSKEGSGTAVTAVFPKENEFDRILHS</sequence>
<evidence type="ECO:0000256" key="6">
    <source>
        <dbReference type="ARBA" id="ARBA00022692"/>
    </source>
</evidence>
<dbReference type="EMBL" id="JBEPLW010000017">
    <property type="protein sequence ID" value="MET3576201.1"/>
    <property type="molecule type" value="Genomic_DNA"/>
</dbReference>
<keyword evidence="11" id="KW-0902">Two-component regulatory system</keyword>
<keyword evidence="16" id="KW-1185">Reference proteome</keyword>
<accession>A0ABV2GD36</accession>
<keyword evidence="10 13" id="KW-1133">Transmembrane helix</keyword>
<keyword evidence="9" id="KW-0067">ATP-binding</keyword>
<keyword evidence="5 15" id="KW-0808">Transferase</keyword>
<evidence type="ECO:0000256" key="10">
    <source>
        <dbReference type="ARBA" id="ARBA00022989"/>
    </source>
</evidence>
<dbReference type="GO" id="GO:0004673">
    <property type="term" value="F:protein histidine kinase activity"/>
    <property type="evidence" value="ECO:0007669"/>
    <property type="project" value="UniProtKB-EC"/>
</dbReference>
<dbReference type="PANTHER" id="PTHR45453">
    <property type="entry name" value="PHOSPHATE REGULON SENSOR PROTEIN PHOR"/>
    <property type="match status" value="1"/>
</dbReference>
<keyword evidence="12 13" id="KW-0472">Membrane</keyword>
<evidence type="ECO:0000256" key="2">
    <source>
        <dbReference type="ARBA" id="ARBA00004651"/>
    </source>
</evidence>